<evidence type="ECO:0000313" key="2">
    <source>
        <dbReference type="EMBL" id="VVC76899.1"/>
    </source>
</evidence>
<feature type="transmembrane region" description="Helical" evidence="1">
    <location>
        <begin position="242"/>
        <end position="265"/>
    </location>
</feature>
<dbReference type="AlphaFoldDB" id="A0A5E4PIL3"/>
<dbReference type="RefSeq" id="WP_148340180.1">
    <property type="nucleotide sequence ID" value="NZ_LR699119.1"/>
</dbReference>
<dbReference type="Proteomes" id="UP000324194">
    <property type="component" value="Chromosome 1"/>
</dbReference>
<proteinExistence type="predicted"/>
<feature type="transmembrane region" description="Helical" evidence="1">
    <location>
        <begin position="67"/>
        <end position="88"/>
    </location>
</feature>
<evidence type="ECO:0000256" key="1">
    <source>
        <dbReference type="SAM" id="Phobius"/>
    </source>
</evidence>
<protein>
    <submittedName>
        <fullName evidence="2">Uncharacterized protein</fullName>
    </submittedName>
</protein>
<keyword evidence="1" id="KW-0472">Membrane</keyword>
<feature type="transmembrane region" description="Helical" evidence="1">
    <location>
        <begin position="27"/>
        <end position="47"/>
    </location>
</feature>
<name>A0A5E4PIL3_9COXI</name>
<reference evidence="2 3" key="1">
    <citation type="submission" date="2019-08" db="EMBL/GenBank/DDBJ databases">
        <authorList>
            <person name="Guy L."/>
        </authorList>
    </citation>
    <scope>NUCLEOTIDE SEQUENCE [LARGE SCALE GENOMIC DNA]</scope>
    <source>
        <strain evidence="2 3">SGT-108</strain>
    </source>
</reference>
<dbReference type="KEGG" id="asip:AQUSIP_22260"/>
<feature type="transmembrane region" description="Helical" evidence="1">
    <location>
        <begin position="109"/>
        <end position="133"/>
    </location>
</feature>
<organism evidence="2 3">
    <name type="scientific">Aquicella siphonis</name>
    <dbReference type="NCBI Taxonomy" id="254247"/>
    <lineage>
        <taxon>Bacteria</taxon>
        <taxon>Pseudomonadati</taxon>
        <taxon>Pseudomonadota</taxon>
        <taxon>Gammaproteobacteria</taxon>
        <taxon>Legionellales</taxon>
        <taxon>Coxiellaceae</taxon>
        <taxon>Aquicella</taxon>
    </lineage>
</organism>
<dbReference type="EMBL" id="LR699119">
    <property type="protein sequence ID" value="VVC76899.1"/>
    <property type="molecule type" value="Genomic_DNA"/>
</dbReference>
<evidence type="ECO:0000313" key="3">
    <source>
        <dbReference type="Proteomes" id="UP000324194"/>
    </source>
</evidence>
<keyword evidence="1" id="KW-1133">Transmembrane helix</keyword>
<keyword evidence="3" id="KW-1185">Reference proteome</keyword>
<sequence length="279" mass="32442">MDTLLPSKPGSYRKIIKTSIKLYRASFTRIILLSLLLSLTMFIPRILTIFIGEDWLFNLPPLSPHRLWILAVDLVVLTFFVGIIWRMHCVIRDKHEPLIEDISVGLKKLLYVVFATLIESAIVFSVMLTMVGIQLVLVKYQVLFYNHLLGGMITLAIFSIQLLLITYISMLFIFLVPLIAIENRGVLGSLERSARLVWNHWWRVFSVQITPWLCYLALLIIIKYVLRINIHIYFVEPSTNTIWTTLIHLIVFALYIPWFAATLLVQLKDLELRKHLVPQ</sequence>
<feature type="transmembrane region" description="Helical" evidence="1">
    <location>
        <begin position="201"/>
        <end position="222"/>
    </location>
</feature>
<accession>A0A5E4PIL3</accession>
<feature type="transmembrane region" description="Helical" evidence="1">
    <location>
        <begin position="153"/>
        <end position="180"/>
    </location>
</feature>
<keyword evidence="1" id="KW-0812">Transmembrane</keyword>
<dbReference type="OrthoDB" id="5574458at2"/>
<gene>
    <name evidence="2" type="ORF">AQUSIP_22260</name>
</gene>